<dbReference type="PANTHER" id="PTHR33273">
    <property type="entry name" value="DOMAIN-CONTAINING PROTEIN, PUTATIVE-RELATED"/>
    <property type="match status" value="1"/>
</dbReference>
<evidence type="ECO:0000256" key="1">
    <source>
        <dbReference type="SAM" id="MobiDB-lite"/>
    </source>
</evidence>
<accession>A0ABN7NZR6</accession>
<dbReference type="Gene3D" id="3.60.10.10">
    <property type="entry name" value="Endonuclease/exonuclease/phosphatase"/>
    <property type="match status" value="1"/>
</dbReference>
<dbReference type="InterPro" id="IPR036691">
    <property type="entry name" value="Endo/exonu/phosph_ase_sf"/>
</dbReference>
<dbReference type="InterPro" id="IPR005135">
    <property type="entry name" value="Endo/exonuclease/phosphatase"/>
</dbReference>
<feature type="non-terminal residue" evidence="3">
    <location>
        <position position="226"/>
    </location>
</feature>
<dbReference type="Pfam" id="PF14529">
    <property type="entry name" value="Exo_endo_phos_2"/>
    <property type="match status" value="1"/>
</dbReference>
<evidence type="ECO:0000259" key="2">
    <source>
        <dbReference type="Pfam" id="PF14529"/>
    </source>
</evidence>
<keyword evidence="4" id="KW-1185">Reference proteome</keyword>
<protein>
    <recommendedName>
        <fullName evidence="2">Endonuclease/exonuclease/phosphatase domain-containing protein</fullName>
    </recommendedName>
</protein>
<feature type="domain" description="Endonuclease/exonuclease/phosphatase" evidence="2">
    <location>
        <begin position="67"/>
        <end position="160"/>
    </location>
</feature>
<name>A0ABN7NZR6_TIMPD</name>
<evidence type="ECO:0000313" key="3">
    <source>
        <dbReference type="EMBL" id="CAG2058631.1"/>
    </source>
</evidence>
<feature type="region of interest" description="Disordered" evidence="1">
    <location>
        <begin position="1"/>
        <end position="29"/>
    </location>
</feature>
<evidence type="ECO:0000313" key="4">
    <source>
        <dbReference type="Proteomes" id="UP001153148"/>
    </source>
</evidence>
<sequence>MKREWDTHASKRTRGTFQNLRSDQPNGRGGGTVVLIKNNIQVYSHHYHNLQNLEAAAVKVNTINGSILFAAIYKPPTKALLQQDLDTIIDSDTIFLAGDLNSKPPNWNSRLTTRDGRTLNEHADSNDYIVVGPGEPTLYPSNPLHRPGTIDVVLTSMRNNYVTDAALDFSKIWKIKNQLKSNKKQSVPAIHGEHGMAYTSSEKAEAIAIAIEKQFTPSDNSKDLDF</sequence>
<dbReference type="Proteomes" id="UP001153148">
    <property type="component" value="Unassembled WGS sequence"/>
</dbReference>
<feature type="compositionally biased region" description="Polar residues" evidence="1">
    <location>
        <begin position="15"/>
        <end position="25"/>
    </location>
</feature>
<dbReference type="PANTHER" id="PTHR33273:SF2">
    <property type="entry name" value="ENDONUCLEASE_EXONUCLEASE_PHOSPHATASE DOMAIN-CONTAINING PROTEIN"/>
    <property type="match status" value="1"/>
</dbReference>
<dbReference type="EMBL" id="CAJPIN010007672">
    <property type="protein sequence ID" value="CAG2058631.1"/>
    <property type="molecule type" value="Genomic_DNA"/>
</dbReference>
<gene>
    <name evidence="3" type="ORF">TPAB3V08_LOCUS5600</name>
</gene>
<dbReference type="SUPFAM" id="SSF56219">
    <property type="entry name" value="DNase I-like"/>
    <property type="match status" value="1"/>
</dbReference>
<organism evidence="3 4">
    <name type="scientific">Timema podura</name>
    <name type="common">Walking stick</name>
    <dbReference type="NCBI Taxonomy" id="61482"/>
    <lineage>
        <taxon>Eukaryota</taxon>
        <taxon>Metazoa</taxon>
        <taxon>Ecdysozoa</taxon>
        <taxon>Arthropoda</taxon>
        <taxon>Hexapoda</taxon>
        <taxon>Insecta</taxon>
        <taxon>Pterygota</taxon>
        <taxon>Neoptera</taxon>
        <taxon>Polyneoptera</taxon>
        <taxon>Phasmatodea</taxon>
        <taxon>Timematodea</taxon>
        <taxon>Timematoidea</taxon>
        <taxon>Timematidae</taxon>
        <taxon>Timema</taxon>
    </lineage>
</organism>
<comment type="caution">
    <text evidence="3">The sequence shown here is derived from an EMBL/GenBank/DDBJ whole genome shotgun (WGS) entry which is preliminary data.</text>
</comment>
<reference evidence="3" key="1">
    <citation type="submission" date="2021-03" db="EMBL/GenBank/DDBJ databases">
        <authorList>
            <person name="Tran Van P."/>
        </authorList>
    </citation>
    <scope>NUCLEOTIDE SEQUENCE</scope>
</reference>
<proteinExistence type="predicted"/>